<evidence type="ECO:0000313" key="6">
    <source>
        <dbReference type="Proteomes" id="UP000639772"/>
    </source>
</evidence>
<dbReference type="OrthoDB" id="1931671at2759"/>
<proteinExistence type="inferred from homology"/>
<evidence type="ECO:0000313" key="5">
    <source>
        <dbReference type="EMBL" id="KAG0494625.1"/>
    </source>
</evidence>
<comment type="similarity">
    <text evidence="1">Belongs to the WEB family.</text>
</comment>
<dbReference type="GO" id="GO:0009903">
    <property type="term" value="P:chloroplast avoidance movement"/>
    <property type="evidence" value="ECO:0007669"/>
    <property type="project" value="TreeGrafter"/>
</dbReference>
<organism evidence="5 6">
    <name type="scientific">Vanilla planifolia</name>
    <name type="common">Vanilla</name>
    <dbReference type="NCBI Taxonomy" id="51239"/>
    <lineage>
        <taxon>Eukaryota</taxon>
        <taxon>Viridiplantae</taxon>
        <taxon>Streptophyta</taxon>
        <taxon>Embryophyta</taxon>
        <taxon>Tracheophyta</taxon>
        <taxon>Spermatophyta</taxon>
        <taxon>Magnoliopsida</taxon>
        <taxon>Liliopsida</taxon>
        <taxon>Asparagales</taxon>
        <taxon>Orchidaceae</taxon>
        <taxon>Vanilloideae</taxon>
        <taxon>Vanilleae</taxon>
        <taxon>Vanilla</taxon>
    </lineage>
</organism>
<feature type="coiled-coil region" evidence="3">
    <location>
        <begin position="125"/>
        <end position="187"/>
    </location>
</feature>
<name>A0A835RUD8_VANPL</name>
<feature type="compositionally biased region" description="Polar residues" evidence="4">
    <location>
        <begin position="23"/>
        <end position="32"/>
    </location>
</feature>
<sequence>MMEESKSVGEQSLRQHSPPPSPTTVGDSTTQVAPMAAIKPIKLSNGLNGVHPDGGLANKFSYWRGRAIWGRSSESPNSPGRNREFDPSRILIDTTAPFESVKVAANKFGGTADWKAQRVLSLERNRNVQQGLEKMEQELALYQKQAESVEEVKERVLQELEVTRRFVDELRLRLDKAHTEEAQAKQDSELSQLRVKEMEQGIGDEASVAAKAQVNVAKARYMEAVDELRSVDNELEVLRMDYDRLDEERNNVKKKAEEAILASEESEKKVEELTLELISMKETLELAQASHVEAEEQKLNAAMDTEEEPGNWEKQMQQAQEELRSLDEQISEAIDLELRLVTASVFLSSLKLQSEKLEEDTLRSNQAALASAKELEEVKASIENSKEEVICLKAEAKVLMSKLETETNCMAVQKQRKAELEEKAQKLMEEVIKSKRESTRLELEKAKEEAELANARQRAVELKLQAVTKEIEAVKASEKSALETIRALQESEDAVDNGFEDSPKIFTITLEEYDDLKAKAIDAENLANERVSAAMEKIKEAKEKEAASLERMEAIYKEMKEKEEALKDATLKAEEATEGKLETEQMLREWREQELKCRKESDAAEEGLSNTVKCCYSRSFDGSRDSNSFPSAITVRASTTPNLIVEHSSAEAGAPLLKITRKKSFFPRIVMFFARKKVQALK</sequence>
<keyword evidence="2 3" id="KW-0175">Coiled coil</keyword>
<protein>
    <submittedName>
        <fullName evidence="5">Uncharacterized protein</fullName>
    </submittedName>
</protein>
<dbReference type="PANTHER" id="PTHR32054:SF31">
    <property type="entry name" value="PROTEIN WEAK CHLOROPLAST MOVEMENT UNDER BLUE LIGHT 1"/>
    <property type="match status" value="1"/>
</dbReference>
<dbReference type="PANTHER" id="PTHR32054">
    <property type="entry name" value="HEAVY CHAIN, PUTATIVE, EXPRESSED-RELATED-RELATED"/>
    <property type="match status" value="1"/>
</dbReference>
<reference evidence="5 6" key="1">
    <citation type="journal article" date="2020" name="Nat. Food">
        <title>A phased Vanilla planifolia genome enables genetic improvement of flavour and production.</title>
        <authorList>
            <person name="Hasing T."/>
            <person name="Tang H."/>
            <person name="Brym M."/>
            <person name="Khazi F."/>
            <person name="Huang T."/>
            <person name="Chambers A.H."/>
        </authorList>
    </citation>
    <scope>NUCLEOTIDE SEQUENCE [LARGE SCALE GENOMIC DNA]</scope>
    <source>
        <tissue evidence="5">Leaf</tissue>
    </source>
</reference>
<evidence type="ECO:0000256" key="2">
    <source>
        <dbReference type="ARBA" id="ARBA00023054"/>
    </source>
</evidence>
<evidence type="ECO:0000256" key="1">
    <source>
        <dbReference type="ARBA" id="ARBA00005485"/>
    </source>
</evidence>
<feature type="coiled-coil region" evidence="3">
    <location>
        <begin position="524"/>
        <end position="593"/>
    </location>
</feature>
<evidence type="ECO:0000256" key="4">
    <source>
        <dbReference type="SAM" id="MobiDB-lite"/>
    </source>
</evidence>
<dbReference type="GO" id="GO:0009904">
    <property type="term" value="P:chloroplast accumulation movement"/>
    <property type="evidence" value="ECO:0007669"/>
    <property type="project" value="TreeGrafter"/>
</dbReference>
<feature type="coiled-coil region" evidence="3">
    <location>
        <begin position="365"/>
        <end position="472"/>
    </location>
</feature>
<dbReference type="InterPro" id="IPR008545">
    <property type="entry name" value="Web"/>
</dbReference>
<comment type="caution">
    <text evidence="5">The sequence shown here is derived from an EMBL/GenBank/DDBJ whole genome shotgun (WGS) entry which is preliminary data.</text>
</comment>
<feature type="coiled-coil region" evidence="3">
    <location>
        <begin position="221"/>
        <end position="336"/>
    </location>
</feature>
<feature type="region of interest" description="Disordered" evidence="4">
    <location>
        <begin position="1"/>
        <end position="37"/>
    </location>
</feature>
<dbReference type="AlphaFoldDB" id="A0A835RUD8"/>
<evidence type="ECO:0000256" key="3">
    <source>
        <dbReference type="SAM" id="Coils"/>
    </source>
</evidence>
<dbReference type="Pfam" id="PF05701">
    <property type="entry name" value="WEMBL"/>
    <property type="match status" value="1"/>
</dbReference>
<accession>A0A835RUD8</accession>
<dbReference type="GO" id="GO:0005829">
    <property type="term" value="C:cytosol"/>
    <property type="evidence" value="ECO:0007669"/>
    <property type="project" value="TreeGrafter"/>
</dbReference>
<gene>
    <name evidence="5" type="ORF">HPP92_005619</name>
</gene>
<dbReference type="Proteomes" id="UP000639772">
    <property type="component" value="Unassembled WGS sequence"/>
</dbReference>
<dbReference type="EMBL" id="JADCNM010000002">
    <property type="protein sequence ID" value="KAG0494625.1"/>
    <property type="molecule type" value="Genomic_DNA"/>
</dbReference>